<accession>A0A1H3ZY78</accession>
<keyword evidence="1" id="KW-0175">Coiled coil</keyword>
<gene>
    <name evidence="3" type="ORF">SAMN02745729_102208</name>
</gene>
<keyword evidence="2" id="KW-1133">Transmembrane helix</keyword>
<evidence type="ECO:0000313" key="4">
    <source>
        <dbReference type="Proteomes" id="UP000242469"/>
    </source>
</evidence>
<feature type="transmembrane region" description="Helical" evidence="2">
    <location>
        <begin position="223"/>
        <end position="246"/>
    </location>
</feature>
<keyword evidence="2" id="KW-0472">Membrane</keyword>
<keyword evidence="2" id="KW-0812">Transmembrane</keyword>
<reference evidence="4" key="1">
    <citation type="submission" date="2016-10" db="EMBL/GenBank/DDBJ databases">
        <authorList>
            <person name="Varghese N."/>
            <person name="Submissions S."/>
        </authorList>
    </citation>
    <scope>NUCLEOTIDE SEQUENCE [LARGE SCALE GENOMIC DNA]</scope>
    <source>
        <strain evidence="4">DSM 11526</strain>
    </source>
</reference>
<dbReference type="AlphaFoldDB" id="A0A1H3ZY78"/>
<name>A0A1H3ZY78_9GAMM</name>
<dbReference type="RefSeq" id="WP_091823487.1">
    <property type="nucleotide sequence ID" value="NZ_FNRJ01000002.1"/>
</dbReference>
<evidence type="ECO:0000256" key="2">
    <source>
        <dbReference type="SAM" id="Phobius"/>
    </source>
</evidence>
<evidence type="ECO:0000313" key="3">
    <source>
        <dbReference type="EMBL" id="SEA28598.1"/>
    </source>
</evidence>
<organism evidence="3 4">
    <name type="scientific">Marinobacterium iners DSM 11526</name>
    <dbReference type="NCBI Taxonomy" id="1122198"/>
    <lineage>
        <taxon>Bacteria</taxon>
        <taxon>Pseudomonadati</taxon>
        <taxon>Pseudomonadota</taxon>
        <taxon>Gammaproteobacteria</taxon>
        <taxon>Oceanospirillales</taxon>
        <taxon>Oceanospirillaceae</taxon>
        <taxon>Marinobacterium</taxon>
    </lineage>
</organism>
<feature type="coiled-coil region" evidence="1">
    <location>
        <begin position="172"/>
        <end position="199"/>
    </location>
</feature>
<dbReference type="EMBL" id="FNRJ01000002">
    <property type="protein sequence ID" value="SEA28598.1"/>
    <property type="molecule type" value="Genomic_DNA"/>
</dbReference>
<evidence type="ECO:0000256" key="1">
    <source>
        <dbReference type="SAM" id="Coils"/>
    </source>
</evidence>
<sequence length="361" mass="42288">MDDEFEFFSKQENRTVLNSFRTRLDMYSESDEFAKTRNSYIRLVVNAISRNPKEWDRNCEINISWMGEHFIDEISGDIDFSDKNKMDIIFSICFRLVFEYYLSVKNELSNDFNRLKDFALNNIGFFSDDARFQIDYAFRDMPVAIFKDIANSESIQSIRNLHQVSEYVKNTIDKFSKELAAKEKRVSDLQESLSKYESAFNFVGLYEGFDELSKEKKKEKLNLFRALLASGFFCLLPFLCEVLFIYKNWINLDIYIKAVALSFIPMISIVAISIYFFRVILHSYKGVRAQLLQIEIRKTLCRFIQNYNEYSFDLKSRNSAALEKFENIIFAPIVSDEENLPSAFDGLEQLGKIFQSVKKGG</sequence>
<protein>
    <submittedName>
        <fullName evidence="3">Uncharacterized protein</fullName>
    </submittedName>
</protein>
<proteinExistence type="predicted"/>
<keyword evidence="4" id="KW-1185">Reference proteome</keyword>
<dbReference type="Proteomes" id="UP000242469">
    <property type="component" value="Unassembled WGS sequence"/>
</dbReference>
<feature type="transmembrane region" description="Helical" evidence="2">
    <location>
        <begin position="258"/>
        <end position="281"/>
    </location>
</feature>
<dbReference type="OrthoDB" id="8910137at2"/>